<reference evidence="6" key="2">
    <citation type="journal article" date="2021" name="Microbiome">
        <title>Successional dynamics and alternative stable states in a saline activated sludge microbial community over 9 years.</title>
        <authorList>
            <person name="Wang Y."/>
            <person name="Ye J."/>
            <person name="Ju F."/>
            <person name="Liu L."/>
            <person name="Boyd J.A."/>
            <person name="Deng Y."/>
            <person name="Parks D.H."/>
            <person name="Jiang X."/>
            <person name="Yin X."/>
            <person name="Woodcroft B.J."/>
            <person name="Tyson G.W."/>
            <person name="Hugenholtz P."/>
            <person name="Polz M.F."/>
            <person name="Zhang T."/>
        </authorList>
    </citation>
    <scope>NUCLEOTIDE SEQUENCE</scope>
    <source>
        <strain evidence="6">HKST-UBA02</strain>
    </source>
</reference>
<dbReference type="AlphaFoldDB" id="A0A956NHI0"/>
<keyword evidence="6" id="KW-0326">Glycosidase</keyword>
<dbReference type="GO" id="GO:0003905">
    <property type="term" value="F:alkylbase DNA N-glycosylase activity"/>
    <property type="evidence" value="ECO:0007669"/>
    <property type="project" value="InterPro"/>
</dbReference>
<proteinExistence type="inferred from homology"/>
<dbReference type="EC" id="3.2.2.-" evidence="5"/>
<name>A0A956NHI0_UNCEI</name>
<dbReference type="CDD" id="cd00540">
    <property type="entry name" value="AAG"/>
    <property type="match status" value="1"/>
</dbReference>
<protein>
    <recommendedName>
        <fullName evidence="5">Putative 3-methyladenine DNA glycosylase</fullName>
        <ecNumber evidence="5">3.2.2.-</ecNumber>
    </recommendedName>
</protein>
<gene>
    <name evidence="6" type="ORF">KDA27_14915</name>
</gene>
<dbReference type="InterPro" id="IPR036995">
    <property type="entry name" value="MPG_sf"/>
</dbReference>
<dbReference type="EMBL" id="JAGQHS010000081">
    <property type="protein sequence ID" value="MCA9757094.1"/>
    <property type="molecule type" value="Genomic_DNA"/>
</dbReference>
<dbReference type="Proteomes" id="UP000739538">
    <property type="component" value="Unassembled WGS sequence"/>
</dbReference>
<keyword evidence="3 5" id="KW-0378">Hydrolase</keyword>
<dbReference type="PANTHER" id="PTHR10429:SF0">
    <property type="entry name" value="DNA-3-METHYLADENINE GLYCOSYLASE"/>
    <property type="match status" value="1"/>
</dbReference>
<sequence length="199" mass="21682">MERWWHDAGIAAPRLIGCELVRTLRGRVRRGRIVETEAYLPDDPASHSFRGLTERNRAMFGPPATAYVYRIHQVLCFNVVTGPRGQGEAVLIRAVQPLEGEDLMARARAAATQGSRPPRGFGLTNGPGKLCQALSITPRHDGQALLDPDAAPGLRLEIRPAVAEIRTSPRIGISKGVELPLRFFEAGNPWVSPGRPSAP</sequence>
<dbReference type="HAMAP" id="MF_00527">
    <property type="entry name" value="3MGH"/>
    <property type="match status" value="1"/>
</dbReference>
<evidence type="ECO:0000256" key="5">
    <source>
        <dbReference type="HAMAP-Rule" id="MF_00527"/>
    </source>
</evidence>
<dbReference type="SUPFAM" id="SSF50486">
    <property type="entry name" value="FMT C-terminal domain-like"/>
    <property type="match status" value="1"/>
</dbReference>
<dbReference type="InterPro" id="IPR003180">
    <property type="entry name" value="MPG"/>
</dbReference>
<dbReference type="PANTHER" id="PTHR10429">
    <property type="entry name" value="DNA-3-METHYLADENINE GLYCOSYLASE"/>
    <property type="match status" value="1"/>
</dbReference>
<dbReference type="GO" id="GO:0003677">
    <property type="term" value="F:DNA binding"/>
    <property type="evidence" value="ECO:0007669"/>
    <property type="project" value="InterPro"/>
</dbReference>
<dbReference type="NCBIfam" id="NF002003">
    <property type="entry name" value="PRK00802.1-3"/>
    <property type="match status" value="1"/>
</dbReference>
<evidence type="ECO:0000256" key="1">
    <source>
        <dbReference type="ARBA" id="ARBA00009232"/>
    </source>
</evidence>
<reference evidence="6" key="1">
    <citation type="submission" date="2020-04" db="EMBL/GenBank/DDBJ databases">
        <authorList>
            <person name="Zhang T."/>
        </authorList>
    </citation>
    <scope>NUCLEOTIDE SEQUENCE</scope>
    <source>
        <strain evidence="6">HKST-UBA02</strain>
    </source>
</reference>
<keyword evidence="4 5" id="KW-0234">DNA repair</keyword>
<comment type="similarity">
    <text evidence="1 5">Belongs to the DNA glycosylase MPG family.</text>
</comment>
<evidence type="ECO:0000256" key="3">
    <source>
        <dbReference type="ARBA" id="ARBA00022801"/>
    </source>
</evidence>
<keyword evidence="2 5" id="KW-0227">DNA damage</keyword>
<dbReference type="GO" id="GO:0006284">
    <property type="term" value="P:base-excision repair"/>
    <property type="evidence" value="ECO:0007669"/>
    <property type="project" value="InterPro"/>
</dbReference>
<dbReference type="InterPro" id="IPR011034">
    <property type="entry name" value="Formyl_transferase-like_C_sf"/>
</dbReference>
<evidence type="ECO:0000256" key="2">
    <source>
        <dbReference type="ARBA" id="ARBA00022763"/>
    </source>
</evidence>
<organism evidence="6 7">
    <name type="scientific">Eiseniibacteriota bacterium</name>
    <dbReference type="NCBI Taxonomy" id="2212470"/>
    <lineage>
        <taxon>Bacteria</taxon>
        <taxon>Candidatus Eiseniibacteriota</taxon>
    </lineage>
</organism>
<dbReference type="NCBIfam" id="TIGR00567">
    <property type="entry name" value="3mg"/>
    <property type="match status" value="1"/>
</dbReference>
<evidence type="ECO:0000313" key="6">
    <source>
        <dbReference type="EMBL" id="MCA9757094.1"/>
    </source>
</evidence>
<accession>A0A956NHI0</accession>
<dbReference type="Pfam" id="PF02245">
    <property type="entry name" value="Pur_DNA_glyco"/>
    <property type="match status" value="1"/>
</dbReference>
<comment type="caution">
    <text evidence="6">The sequence shown here is derived from an EMBL/GenBank/DDBJ whole genome shotgun (WGS) entry which is preliminary data.</text>
</comment>
<dbReference type="Gene3D" id="3.10.300.10">
    <property type="entry name" value="Methylpurine-DNA glycosylase (MPG)"/>
    <property type="match status" value="1"/>
</dbReference>
<evidence type="ECO:0000256" key="4">
    <source>
        <dbReference type="ARBA" id="ARBA00023204"/>
    </source>
</evidence>
<evidence type="ECO:0000313" key="7">
    <source>
        <dbReference type="Proteomes" id="UP000739538"/>
    </source>
</evidence>